<dbReference type="EMBL" id="CP020715">
    <property type="protein sequence ID" value="ARJ06568.1"/>
    <property type="molecule type" value="Genomic_DNA"/>
</dbReference>
<protein>
    <submittedName>
        <fullName evidence="1">Uncharacterized protein</fullName>
    </submittedName>
</protein>
<keyword evidence="2" id="KW-1185">Reference proteome</keyword>
<sequence>MQMTDFNGRTWQAQDAWQAEPVPLPPPGWYPEPLGSGRDRWWTGTEWSDLYARNPNGALDMGIPGYTRAMRPAMNRDARIAKWTGFAGVLLGILSFVVAALLGFAGAVTPSTGGGLLSCFVVGLLLDIVAVICGARGIRRASRLGGLGAAIYGTVVGSLFGLVSVLVIALVLIPAI</sequence>
<dbReference type="AlphaFoldDB" id="A0A1X9LQH4"/>
<reference evidence="1 2" key="1">
    <citation type="submission" date="2017-04" db="EMBL/GenBank/DDBJ databases">
        <authorList>
            <person name="Afonso C.L."/>
            <person name="Miller P.J."/>
            <person name="Scott M.A."/>
            <person name="Spackman E."/>
            <person name="Goraichik I."/>
            <person name="Dimitrov K.M."/>
            <person name="Suarez D.L."/>
            <person name="Swayne D.E."/>
        </authorList>
    </citation>
    <scope>NUCLEOTIDE SEQUENCE [LARGE SCALE GENOMIC DNA]</scope>
    <source>
        <strain evidence="2">XA(T)</strain>
    </source>
</reference>
<accession>A0A1X9LQH4</accession>
<evidence type="ECO:0000313" key="1">
    <source>
        <dbReference type="EMBL" id="ARJ06568.1"/>
    </source>
</evidence>
<dbReference type="Proteomes" id="UP000192775">
    <property type="component" value="Chromosome"/>
</dbReference>
<evidence type="ECO:0000313" key="2">
    <source>
        <dbReference type="Proteomes" id="UP000192775"/>
    </source>
</evidence>
<organism evidence="1 2">
    <name type="scientific">Cnuibacter physcomitrellae</name>
    <dbReference type="NCBI Taxonomy" id="1619308"/>
    <lineage>
        <taxon>Bacteria</taxon>
        <taxon>Bacillati</taxon>
        <taxon>Actinomycetota</taxon>
        <taxon>Actinomycetes</taxon>
        <taxon>Micrococcales</taxon>
        <taxon>Microbacteriaceae</taxon>
        <taxon>Cnuibacter</taxon>
    </lineage>
</organism>
<proteinExistence type="predicted"/>
<name>A0A1X9LQH4_9MICO</name>
<gene>
    <name evidence="1" type="ORF">B5808_16065</name>
</gene>
<dbReference type="KEGG" id="cphy:B5808_16065"/>
<dbReference type="STRING" id="1619308.B5808_16065"/>